<dbReference type="SUPFAM" id="SSF56112">
    <property type="entry name" value="Protein kinase-like (PK-like)"/>
    <property type="match status" value="1"/>
</dbReference>
<dbReference type="Pfam" id="PF00069">
    <property type="entry name" value="Pkinase"/>
    <property type="match status" value="1"/>
</dbReference>
<dbReference type="InterPro" id="IPR008271">
    <property type="entry name" value="Ser/Thr_kinase_AS"/>
</dbReference>
<dbReference type="SMART" id="SM00220">
    <property type="entry name" value="S_TKc"/>
    <property type="match status" value="1"/>
</dbReference>
<accession>A0A507DT90</accession>
<reference evidence="7 8" key="1">
    <citation type="journal article" date="2019" name="Sci. Rep.">
        <title>Comparative genomics of chytrid fungi reveal insights into the obligate biotrophic and pathogenic lifestyle of Synchytrium endobioticum.</title>
        <authorList>
            <person name="van de Vossenberg B.T.L.H."/>
            <person name="Warris S."/>
            <person name="Nguyen H.D.T."/>
            <person name="van Gent-Pelzer M.P.E."/>
            <person name="Joly D.L."/>
            <person name="van de Geest H.C."/>
            <person name="Bonants P.J.M."/>
            <person name="Smith D.S."/>
            <person name="Levesque C.A."/>
            <person name="van der Lee T.A.J."/>
        </authorList>
    </citation>
    <scope>NUCLEOTIDE SEQUENCE [LARGE SCALE GENOMIC DNA]</scope>
    <source>
        <strain evidence="7 8">CBS 809.83</strain>
    </source>
</reference>
<feature type="compositionally biased region" description="Basic residues" evidence="5">
    <location>
        <begin position="39"/>
        <end position="48"/>
    </location>
</feature>
<dbReference type="GO" id="GO:0004674">
    <property type="term" value="F:protein serine/threonine kinase activity"/>
    <property type="evidence" value="ECO:0007669"/>
    <property type="project" value="UniProtKB-EC"/>
</dbReference>
<evidence type="ECO:0000256" key="2">
    <source>
        <dbReference type="ARBA" id="ARBA00022741"/>
    </source>
</evidence>
<evidence type="ECO:0000256" key="3">
    <source>
        <dbReference type="ARBA" id="ARBA00022840"/>
    </source>
</evidence>
<feature type="region of interest" description="Disordered" evidence="5">
    <location>
        <begin position="475"/>
        <end position="500"/>
    </location>
</feature>
<keyword evidence="3 4" id="KW-0067">ATP-binding</keyword>
<feature type="region of interest" description="Disordered" evidence="5">
    <location>
        <begin position="524"/>
        <end position="543"/>
    </location>
</feature>
<dbReference type="InterPro" id="IPR011009">
    <property type="entry name" value="Kinase-like_dom_sf"/>
</dbReference>
<feature type="compositionally biased region" description="Low complexity" evidence="5">
    <location>
        <begin position="8"/>
        <end position="34"/>
    </location>
</feature>
<gene>
    <name evidence="7" type="ORF">PhCBS80983_g05662</name>
</gene>
<dbReference type="AlphaFoldDB" id="A0A507DT90"/>
<feature type="compositionally biased region" description="Basic and acidic residues" evidence="5">
    <location>
        <begin position="389"/>
        <end position="422"/>
    </location>
</feature>
<organism evidence="7 8">
    <name type="scientific">Powellomyces hirtus</name>
    <dbReference type="NCBI Taxonomy" id="109895"/>
    <lineage>
        <taxon>Eukaryota</taxon>
        <taxon>Fungi</taxon>
        <taxon>Fungi incertae sedis</taxon>
        <taxon>Chytridiomycota</taxon>
        <taxon>Chytridiomycota incertae sedis</taxon>
        <taxon>Chytridiomycetes</taxon>
        <taxon>Spizellomycetales</taxon>
        <taxon>Powellomycetaceae</taxon>
        <taxon>Powellomyces</taxon>
    </lineage>
</organism>
<evidence type="ECO:0000313" key="7">
    <source>
        <dbReference type="EMBL" id="TPX54969.1"/>
    </source>
</evidence>
<dbReference type="InterPro" id="IPR000719">
    <property type="entry name" value="Prot_kinase_dom"/>
</dbReference>
<comment type="caution">
    <text evidence="7">The sequence shown here is derived from an EMBL/GenBank/DDBJ whole genome shotgun (WGS) entry which is preliminary data.</text>
</comment>
<dbReference type="InterPro" id="IPR050235">
    <property type="entry name" value="CK1_Ser-Thr_kinase"/>
</dbReference>
<dbReference type="PROSITE" id="PS00107">
    <property type="entry name" value="PROTEIN_KINASE_ATP"/>
    <property type="match status" value="1"/>
</dbReference>
<evidence type="ECO:0000256" key="5">
    <source>
        <dbReference type="SAM" id="MobiDB-lite"/>
    </source>
</evidence>
<feature type="compositionally biased region" description="Polar residues" evidence="5">
    <location>
        <begin position="50"/>
        <end position="60"/>
    </location>
</feature>
<keyword evidence="8" id="KW-1185">Reference proteome</keyword>
<evidence type="ECO:0000256" key="1">
    <source>
        <dbReference type="ARBA" id="ARBA00012513"/>
    </source>
</evidence>
<feature type="region of interest" description="Disordered" evidence="5">
    <location>
        <begin position="1"/>
        <end position="60"/>
    </location>
</feature>
<feature type="region of interest" description="Disordered" evidence="5">
    <location>
        <begin position="388"/>
        <end position="422"/>
    </location>
</feature>
<protein>
    <recommendedName>
        <fullName evidence="1">non-specific serine/threonine protein kinase</fullName>
        <ecNumber evidence="1">2.7.11.1</ecNumber>
    </recommendedName>
</protein>
<evidence type="ECO:0000256" key="4">
    <source>
        <dbReference type="PROSITE-ProRule" id="PRU10141"/>
    </source>
</evidence>
<evidence type="ECO:0000259" key="6">
    <source>
        <dbReference type="PROSITE" id="PS50011"/>
    </source>
</evidence>
<feature type="binding site" evidence="4">
    <location>
        <position position="97"/>
    </location>
    <ligand>
        <name>ATP</name>
        <dbReference type="ChEBI" id="CHEBI:30616"/>
    </ligand>
</feature>
<dbReference type="InterPro" id="IPR017441">
    <property type="entry name" value="Protein_kinase_ATP_BS"/>
</dbReference>
<proteinExistence type="predicted"/>
<feature type="compositionally biased region" description="Polar residues" evidence="5">
    <location>
        <begin position="475"/>
        <end position="488"/>
    </location>
</feature>
<dbReference type="STRING" id="109895.A0A507DT90"/>
<dbReference type="Proteomes" id="UP000318582">
    <property type="component" value="Unassembled WGS sequence"/>
</dbReference>
<dbReference type="PROSITE" id="PS00108">
    <property type="entry name" value="PROTEIN_KINASE_ST"/>
    <property type="match status" value="1"/>
</dbReference>
<name>A0A507DT90_9FUNG</name>
<dbReference type="GO" id="GO:0005524">
    <property type="term" value="F:ATP binding"/>
    <property type="evidence" value="ECO:0007669"/>
    <property type="project" value="UniProtKB-UniRule"/>
</dbReference>
<dbReference type="EMBL" id="QEAQ01000131">
    <property type="protein sequence ID" value="TPX54969.1"/>
    <property type="molecule type" value="Genomic_DNA"/>
</dbReference>
<feature type="domain" description="Protein kinase" evidence="6">
    <location>
        <begin position="68"/>
        <end position="427"/>
    </location>
</feature>
<keyword evidence="2 4" id="KW-0547">Nucleotide-binding</keyword>
<dbReference type="PANTHER" id="PTHR11909">
    <property type="entry name" value="CASEIN KINASE-RELATED"/>
    <property type="match status" value="1"/>
</dbReference>
<dbReference type="PROSITE" id="PS50011">
    <property type="entry name" value="PROTEIN_KINASE_DOM"/>
    <property type="match status" value="1"/>
</dbReference>
<dbReference type="EC" id="2.7.11.1" evidence="1"/>
<dbReference type="Gene3D" id="1.10.510.10">
    <property type="entry name" value="Transferase(Phosphotransferase) domain 1"/>
    <property type="match status" value="1"/>
</dbReference>
<evidence type="ECO:0000313" key="8">
    <source>
        <dbReference type="Proteomes" id="UP000318582"/>
    </source>
</evidence>
<sequence length="558" mass="62129">MPSQNPQNNTSSGAVAAGSSAAPQPATPTANNHAANRHDSRHRHHHHSSQGSASKTYSSGPTIVGGHFKVGKKIGEGSFGIIYEGTNLKANTPVAIKFEPRKAETPQLRDEYRTYKILAGQAGVPQCYYFGQEGLHSVLVIDLLGPSLEDVFDLCGRQFSLKTVCMMAKRMIKLIQVVHENNLVYRDIKPDNFLIGRIPRYNDKVTDDPASPDPYSIVANHSLEKPSPASLIYIVDFGMVKQYRDPRTLVHIPYREKKSLSGTARYMSIHTHLGREQGRRDDMEALCHVFFYLLNSHLPWQGLKANSNRQKYERIGEVKQAVAIEDLGKPNPQEFGYLLEYARGMQFDEEPNYDGMCDMINQVMKRENFVDDGVFDWMEILDTQRGFKRAREEARATMTDEERREDDRREREERVDRERQDRAEQEIRRIAYEKQVLLASPKLRDTMGSYFSTFQGNAAGPSAQAVKAAHLTNNQGGSQVRNSGSALQSRGGASGAANKADVSRGALNGAVETAPQAVAAQAVTAVPPTPHQPAADGQGKKKKKWWRRLFSCVGGGSK</sequence>